<reference evidence="2 3" key="1">
    <citation type="journal article" date="2011" name="J. Bacteriol.">
        <title>Complete genome sequence of Burkholderia rhizoxinica, an endosymbiont of Rhizopus microsporus.</title>
        <authorList>
            <person name="Lackner G."/>
            <person name="Moebius N."/>
            <person name="Partida-Martinez L."/>
            <person name="Hertweck C."/>
        </authorList>
    </citation>
    <scope>NUCLEOTIDE SEQUENCE [LARGE SCALE GENOMIC DNA]</scope>
    <source>
        <strain evidence="3">DSM 19002 / CIP 109453 / HKI 454</strain>
    </source>
</reference>
<dbReference type="HOGENOM" id="CLU_3041316_0_0_4"/>
<dbReference type="AlphaFoldDB" id="E5ATD5"/>
<dbReference type="STRING" id="882378.RBRH_01404"/>
<organism evidence="2 3">
    <name type="scientific">Mycetohabitans rhizoxinica (strain DSM 19002 / CIP 109453 / HKI 454)</name>
    <name type="common">Paraburkholderia rhizoxinica</name>
    <dbReference type="NCBI Taxonomy" id="882378"/>
    <lineage>
        <taxon>Bacteria</taxon>
        <taxon>Pseudomonadati</taxon>
        <taxon>Pseudomonadota</taxon>
        <taxon>Betaproteobacteria</taxon>
        <taxon>Burkholderiales</taxon>
        <taxon>Burkholderiaceae</taxon>
        <taxon>Mycetohabitans</taxon>
    </lineage>
</organism>
<sequence>MQEHGEVSSLMSNNESNIRRTLGQPLMSVGQKCAQHDAGAQHACVMLDTRRAVF</sequence>
<evidence type="ECO:0000256" key="1">
    <source>
        <dbReference type="SAM" id="MobiDB-lite"/>
    </source>
</evidence>
<dbReference type="KEGG" id="brh:RBRH_01404"/>
<proteinExistence type="predicted"/>
<accession>E5ATD5</accession>
<protein>
    <submittedName>
        <fullName evidence="2">Uncharacterized protein</fullName>
    </submittedName>
</protein>
<dbReference type="EMBL" id="FR687359">
    <property type="protein sequence ID" value="CBW75809.1"/>
    <property type="molecule type" value="Genomic_DNA"/>
</dbReference>
<evidence type="ECO:0000313" key="3">
    <source>
        <dbReference type="Proteomes" id="UP000007437"/>
    </source>
</evidence>
<name>E5ATD5_MYCRK</name>
<evidence type="ECO:0000313" key="2">
    <source>
        <dbReference type="EMBL" id="CBW75809.1"/>
    </source>
</evidence>
<gene>
    <name evidence="2" type="ordered locus">RBRH_01404</name>
</gene>
<feature type="region of interest" description="Disordered" evidence="1">
    <location>
        <begin position="1"/>
        <end position="20"/>
    </location>
</feature>
<dbReference type="Proteomes" id="UP000007437">
    <property type="component" value="Chromosome"/>
</dbReference>